<accession>A0A2P0VN81</accession>
<dbReference type="EMBL" id="KY322437">
    <property type="protein sequence ID" value="AUF82365.1"/>
    <property type="molecule type" value="Genomic_DNA"/>
</dbReference>
<feature type="region of interest" description="Disordered" evidence="1">
    <location>
        <begin position="249"/>
        <end position="278"/>
    </location>
</feature>
<protein>
    <submittedName>
        <fullName evidence="2">Uncharacterized protein</fullName>
    </submittedName>
</protein>
<name>A0A2P0VN81_9VIRU</name>
<evidence type="ECO:0000313" key="2">
    <source>
        <dbReference type="EMBL" id="AUF82365.1"/>
    </source>
</evidence>
<keyword evidence="3" id="KW-1185">Reference proteome</keyword>
<sequence length="742" mass="82238">MEVYVLLGLVSLGYMFTKKKDQGEIPEVTRLAEGTESVSSRDKELPLKRRYQAGKTYNDVRTEELLRAQDAERAARFPLQTGAVDPRNRKYGENVLDTPVRSELAGVDFSAADFRHTNMQPFFGGHLKSARNDAHTGALLETFAGAPGVGNSQPKREVPALFKPEERNESTNVYGNQNYSTALQDRFDDMNMVNRVKNNQLPFEQVRVGPGVGQGYTSLPSGGFGHPEDREFIMGQGYYKDVNELRPGNKPKESYKLRPNPGVVPSGARGSIGQVSKNTPDTSFNIEEFGMVPTTGQAEAQRIYPDPLGGRKLANKPTTFRVEGAGPTGNLAAVRPMPEGISNKIGEPKFQTETPELTNVGRIGAGNKAAEDMLRMSEGLDENERTLSQGRWEDVRMMNMRSTYPGHDVRAQWKDGLRLSGKEHMADAAASHMFGVMSPQAPSRGPAYDPVLHRPRTTLKETQIHDSRRGNYKNEAGTYGDDGDWTRHTVREGYGDTYDTYSVRNPNSQMVQEGMGAPNADPRDHRIKTTTKELTVQNEYVGGVAPGEFVPDGGYQVDAMGIEEARFTNRQFTDQNEYYGSGGRPDDTGYGPTHVAMKKNMTSMNNKPDFEYYGISKHNTEKGVDLEFVYNSTLNEAKQALLENRVPGGHAGPKQSPVVERQGDMYLNNIVYNEDYTHNPSMPKERATDQGSLKVQDNTGLSYGDRIDEQLLSWLNSNPLVATPVVRHDRAMLNSQAASPLS</sequence>
<gene>
    <name evidence="2" type="ORF">TetV_273</name>
</gene>
<evidence type="ECO:0000256" key="1">
    <source>
        <dbReference type="SAM" id="MobiDB-lite"/>
    </source>
</evidence>
<dbReference type="Proteomes" id="UP000244773">
    <property type="component" value="Segment"/>
</dbReference>
<evidence type="ECO:0000313" key="3">
    <source>
        <dbReference type="Proteomes" id="UP000244773"/>
    </source>
</evidence>
<reference evidence="2" key="1">
    <citation type="journal article" date="2018" name="Virology">
        <title>A giant virus infecting green algae encodes key fermentation genes.</title>
        <authorList>
            <person name="Schvarcz C.R."/>
            <person name="Steward G.F."/>
        </authorList>
    </citation>
    <scope>NUCLEOTIDE SEQUENCE [LARGE SCALE GENOMIC DNA]</scope>
</reference>
<organism evidence="2">
    <name type="scientific">Tetraselmis virus 1</name>
    <dbReference type="NCBI Taxonomy" id="2060617"/>
    <lineage>
        <taxon>Viruses</taxon>
        <taxon>Varidnaviria</taxon>
        <taxon>Bamfordvirae</taxon>
        <taxon>Nucleocytoviricota</taxon>
        <taxon>Megaviricetes</taxon>
        <taxon>Imitervirales</taxon>
        <taxon>Allomimiviridae</taxon>
        <taxon>Oceanusvirus</taxon>
        <taxon>Oceanusvirus kaneohense</taxon>
    </lineage>
</organism>
<proteinExistence type="predicted"/>